<evidence type="ECO:0000313" key="4">
    <source>
        <dbReference type="Proteomes" id="UP000789595"/>
    </source>
</evidence>
<evidence type="ECO:0000313" key="3">
    <source>
        <dbReference type="EMBL" id="CAH0370378.1"/>
    </source>
</evidence>
<keyword evidence="4" id="KW-1185">Reference proteome</keyword>
<reference evidence="3" key="1">
    <citation type="submission" date="2021-11" db="EMBL/GenBank/DDBJ databases">
        <authorList>
            <consortium name="Genoscope - CEA"/>
            <person name="William W."/>
        </authorList>
    </citation>
    <scope>NUCLEOTIDE SEQUENCE</scope>
</reference>
<feature type="region of interest" description="Disordered" evidence="2">
    <location>
        <begin position="113"/>
        <end position="157"/>
    </location>
</feature>
<feature type="coiled-coil region" evidence="1">
    <location>
        <begin position="28"/>
        <end position="66"/>
    </location>
</feature>
<accession>A0A8J2SEN1</accession>
<feature type="compositionally biased region" description="Low complexity" evidence="2">
    <location>
        <begin position="135"/>
        <end position="150"/>
    </location>
</feature>
<comment type="caution">
    <text evidence="3">The sequence shown here is derived from an EMBL/GenBank/DDBJ whole genome shotgun (WGS) entry which is preliminary data.</text>
</comment>
<dbReference type="EMBL" id="CAKKNE010000003">
    <property type="protein sequence ID" value="CAH0370378.1"/>
    <property type="molecule type" value="Genomic_DNA"/>
</dbReference>
<protein>
    <recommendedName>
        <fullName evidence="5">PDZ domain-containing protein</fullName>
    </recommendedName>
</protein>
<dbReference type="AlphaFoldDB" id="A0A8J2SEN1"/>
<organism evidence="3 4">
    <name type="scientific">Pelagomonas calceolata</name>
    <dbReference type="NCBI Taxonomy" id="35677"/>
    <lineage>
        <taxon>Eukaryota</taxon>
        <taxon>Sar</taxon>
        <taxon>Stramenopiles</taxon>
        <taxon>Ochrophyta</taxon>
        <taxon>Pelagophyceae</taxon>
        <taxon>Pelagomonadales</taxon>
        <taxon>Pelagomonadaceae</taxon>
        <taxon>Pelagomonas</taxon>
    </lineage>
</organism>
<gene>
    <name evidence="3" type="ORF">PECAL_3P02580</name>
</gene>
<dbReference type="Proteomes" id="UP000789595">
    <property type="component" value="Unassembled WGS sequence"/>
</dbReference>
<evidence type="ECO:0000256" key="2">
    <source>
        <dbReference type="SAM" id="MobiDB-lite"/>
    </source>
</evidence>
<name>A0A8J2SEN1_9STRA</name>
<evidence type="ECO:0008006" key="5">
    <source>
        <dbReference type="Google" id="ProtNLM"/>
    </source>
</evidence>
<sequence>MSAVEDRLPAVADEAAAPSNDAACAEALAALEAELAAQDEQFQLLASTMKLTAESLDELYAEAEKEGDVDVRRIVETVERVEKDFTRSADAAKRGEARVDALVDKAIGKVTPTEVEPLPLPPVSPKTPTRSPMRSVSSLSDDAVVASEPNAEPEEESFELTFPAGPLGLGVSVMRDRKSGKAHVIVDSVLESCPHSKTLEKMDEITSIAGAALLPAQPGDDPKLHLDAALDLIRRAPRPLALGFHRYIGRYQQADLSTPAPPRDLPCLPSLPPILSSFGGSE</sequence>
<keyword evidence="1" id="KW-0175">Coiled coil</keyword>
<proteinExistence type="predicted"/>
<evidence type="ECO:0000256" key="1">
    <source>
        <dbReference type="SAM" id="Coils"/>
    </source>
</evidence>